<feature type="transmembrane region" description="Helical" evidence="6">
    <location>
        <begin position="72"/>
        <end position="92"/>
    </location>
</feature>
<dbReference type="PANTHER" id="PTHR30086">
    <property type="entry name" value="ARGININE EXPORTER PROTEIN ARGO"/>
    <property type="match status" value="1"/>
</dbReference>
<evidence type="ECO:0000313" key="7">
    <source>
        <dbReference type="EMBL" id="TWI37564.1"/>
    </source>
</evidence>
<feature type="transmembrane region" description="Helical" evidence="6">
    <location>
        <begin position="138"/>
        <end position="159"/>
    </location>
</feature>
<evidence type="ECO:0000313" key="8">
    <source>
        <dbReference type="Proteomes" id="UP000317122"/>
    </source>
</evidence>
<organism evidence="7 8">
    <name type="scientific">Mesorhizobium tianshanense</name>
    <dbReference type="NCBI Taxonomy" id="39844"/>
    <lineage>
        <taxon>Bacteria</taxon>
        <taxon>Pseudomonadati</taxon>
        <taxon>Pseudomonadota</taxon>
        <taxon>Alphaproteobacteria</taxon>
        <taxon>Hyphomicrobiales</taxon>
        <taxon>Phyllobacteriaceae</taxon>
        <taxon>Mesorhizobium</taxon>
    </lineage>
</organism>
<keyword evidence="8" id="KW-1185">Reference proteome</keyword>
<gene>
    <name evidence="7" type="ORF">IQ26_02445</name>
</gene>
<feature type="transmembrane region" description="Helical" evidence="6">
    <location>
        <begin position="209"/>
        <end position="227"/>
    </location>
</feature>
<dbReference type="PANTHER" id="PTHR30086:SF20">
    <property type="entry name" value="ARGININE EXPORTER PROTEIN ARGO-RELATED"/>
    <property type="match status" value="1"/>
</dbReference>
<sequence>MPSTELLIAFFATTAIFAYIPGPAMLYAAAQTMARGRWSGLMAALGIHLGGYVHVVAAAAGLSVLFHAVPTLYVAVKLAGALYLIWLGISLFRARAQDDAVISGSVASGSVASGSVASGPVASGIVPKSARRAFFESITVEVLNPKTAIFFMAFLPQFIDASATFPVWLQFLVLGTIVNLMFSSADVVCVVLAGALITRLRRSSHAQRLMRRAGGVVLVGLGVHVALQKS</sequence>
<feature type="transmembrane region" description="Helical" evidence="6">
    <location>
        <begin position="6"/>
        <end position="29"/>
    </location>
</feature>
<reference evidence="7 8" key="1">
    <citation type="journal article" date="2015" name="Stand. Genomic Sci.">
        <title>Genomic Encyclopedia of Bacterial and Archaeal Type Strains, Phase III: the genomes of soil and plant-associated and newly described type strains.</title>
        <authorList>
            <person name="Whitman W.B."/>
            <person name="Woyke T."/>
            <person name="Klenk H.P."/>
            <person name="Zhou Y."/>
            <person name="Lilburn T.G."/>
            <person name="Beck B.J."/>
            <person name="De Vos P."/>
            <person name="Vandamme P."/>
            <person name="Eisen J.A."/>
            <person name="Garrity G."/>
            <person name="Hugenholtz P."/>
            <person name="Kyrpides N.C."/>
        </authorList>
    </citation>
    <scope>NUCLEOTIDE SEQUENCE [LARGE SCALE GENOMIC DNA]</scope>
    <source>
        <strain evidence="7 8">CGMCC 1.2546</strain>
    </source>
</reference>
<dbReference type="GO" id="GO:0015171">
    <property type="term" value="F:amino acid transmembrane transporter activity"/>
    <property type="evidence" value="ECO:0007669"/>
    <property type="project" value="TreeGrafter"/>
</dbReference>
<protein>
    <submittedName>
        <fullName evidence="7">Threonine/homoserine/homoserine lactone efflux protein</fullName>
    </submittedName>
</protein>
<evidence type="ECO:0000256" key="2">
    <source>
        <dbReference type="ARBA" id="ARBA00022475"/>
    </source>
</evidence>
<dbReference type="Proteomes" id="UP000317122">
    <property type="component" value="Unassembled WGS sequence"/>
</dbReference>
<dbReference type="InterPro" id="IPR001123">
    <property type="entry name" value="LeuE-type"/>
</dbReference>
<keyword evidence="3 6" id="KW-0812">Transmembrane</keyword>
<accession>A0A562NZD4</accession>
<comment type="caution">
    <text evidence="7">The sequence shown here is derived from an EMBL/GenBank/DDBJ whole genome shotgun (WGS) entry which is preliminary data.</text>
</comment>
<evidence type="ECO:0000256" key="6">
    <source>
        <dbReference type="SAM" id="Phobius"/>
    </source>
</evidence>
<dbReference type="PIRSF" id="PIRSF006324">
    <property type="entry name" value="LeuE"/>
    <property type="match status" value="1"/>
</dbReference>
<keyword evidence="5 6" id="KW-0472">Membrane</keyword>
<proteinExistence type="predicted"/>
<dbReference type="GO" id="GO:0005886">
    <property type="term" value="C:plasma membrane"/>
    <property type="evidence" value="ECO:0007669"/>
    <property type="project" value="UniProtKB-SubCell"/>
</dbReference>
<dbReference type="OrthoDB" id="9807053at2"/>
<dbReference type="Pfam" id="PF01810">
    <property type="entry name" value="LysE"/>
    <property type="match status" value="1"/>
</dbReference>
<comment type="subcellular location">
    <subcellularLocation>
        <location evidence="1">Cell membrane</location>
        <topology evidence="1">Multi-pass membrane protein</topology>
    </subcellularLocation>
</comment>
<evidence type="ECO:0000256" key="3">
    <source>
        <dbReference type="ARBA" id="ARBA00022692"/>
    </source>
</evidence>
<feature type="transmembrane region" description="Helical" evidence="6">
    <location>
        <begin position="171"/>
        <end position="197"/>
    </location>
</feature>
<dbReference type="AlphaFoldDB" id="A0A562NZD4"/>
<keyword evidence="4 6" id="KW-1133">Transmembrane helix</keyword>
<name>A0A562NZD4_9HYPH</name>
<dbReference type="EMBL" id="VLKT01000013">
    <property type="protein sequence ID" value="TWI37564.1"/>
    <property type="molecule type" value="Genomic_DNA"/>
</dbReference>
<evidence type="ECO:0000256" key="5">
    <source>
        <dbReference type="ARBA" id="ARBA00023136"/>
    </source>
</evidence>
<evidence type="ECO:0000256" key="4">
    <source>
        <dbReference type="ARBA" id="ARBA00022989"/>
    </source>
</evidence>
<evidence type="ECO:0000256" key="1">
    <source>
        <dbReference type="ARBA" id="ARBA00004651"/>
    </source>
</evidence>
<dbReference type="RefSeq" id="WP_145717240.1">
    <property type="nucleotide sequence ID" value="NZ_BSPF01000110.1"/>
</dbReference>
<feature type="transmembrane region" description="Helical" evidence="6">
    <location>
        <begin position="41"/>
        <end position="66"/>
    </location>
</feature>
<keyword evidence="2" id="KW-1003">Cell membrane</keyword>